<dbReference type="STRING" id="1915074.SPHI_17410"/>
<keyword evidence="3" id="KW-1185">Reference proteome</keyword>
<evidence type="ECO:0000313" key="3">
    <source>
        <dbReference type="Proteomes" id="UP000188729"/>
    </source>
</evidence>
<accession>A0A1V2ETX9</accession>
<dbReference type="Proteomes" id="UP000188729">
    <property type="component" value="Unassembled WGS sequence"/>
</dbReference>
<evidence type="ECO:0008006" key="4">
    <source>
        <dbReference type="Google" id="ProtNLM"/>
    </source>
</evidence>
<name>A0A1V2ETX9_9SPHN</name>
<protein>
    <recommendedName>
        <fullName evidence="4">Mitochondrial inner membrane protein</fullName>
    </recommendedName>
</protein>
<dbReference type="RefSeq" id="WP_076744509.1">
    <property type="nucleotide sequence ID" value="NZ_MPSB01000006.1"/>
</dbReference>
<evidence type="ECO:0000256" key="1">
    <source>
        <dbReference type="SAM" id="Phobius"/>
    </source>
</evidence>
<feature type="transmembrane region" description="Helical" evidence="1">
    <location>
        <begin position="16"/>
        <end position="38"/>
    </location>
</feature>
<organism evidence="2 3">
    <name type="scientific">Sphingomonas jeddahensis</name>
    <dbReference type="NCBI Taxonomy" id="1915074"/>
    <lineage>
        <taxon>Bacteria</taxon>
        <taxon>Pseudomonadati</taxon>
        <taxon>Pseudomonadota</taxon>
        <taxon>Alphaproteobacteria</taxon>
        <taxon>Sphingomonadales</taxon>
        <taxon>Sphingomonadaceae</taxon>
        <taxon>Sphingomonas</taxon>
    </lineage>
</organism>
<keyword evidence="1" id="KW-0472">Membrane</keyword>
<reference evidence="2 3" key="1">
    <citation type="submission" date="2016-11" db="EMBL/GenBank/DDBJ databases">
        <title>Genome sequence of Sphingomonas jeddahensis G39.</title>
        <authorList>
            <person name="Poehlein A."/>
            <person name="Wuebbeler J.H."/>
            <person name="Steinbuechel A."/>
            <person name="Daniel R."/>
        </authorList>
    </citation>
    <scope>NUCLEOTIDE SEQUENCE [LARGE SCALE GENOMIC DNA]</scope>
    <source>
        <strain evidence="2 3">G39</strain>
    </source>
</reference>
<sequence>MDEAVPLDPAPRRSRAGPFILIVALAFAIGLALMWMAARDGRGWWAPAKPQAAAPAATAMPTTPPAPGATDPLTLATREAALAAQLAALEARTAAIGVDVTTAADRAGRAEAILIAFAARRAIERGSPLGYLEEQLGRRFGATQQAAVDAVVQAGREPVTIESLRQALDANAALLLNPGSQGWFGGLITELRSLIVLHDANTPSPLPSDRLARARRRLDAGQVDAALEEIRRLPGGTQVSQWTADAQRYLAAHRGLDTLETAAIVGTIPAAVQPVQPAPPVLEGAAEPAEPEATGA</sequence>
<gene>
    <name evidence="2" type="ORF">SPHI_17410</name>
</gene>
<dbReference type="AlphaFoldDB" id="A0A1V2ETX9"/>
<evidence type="ECO:0000313" key="2">
    <source>
        <dbReference type="EMBL" id="ONF96126.1"/>
    </source>
</evidence>
<dbReference type="OrthoDB" id="7432270at2"/>
<comment type="caution">
    <text evidence="2">The sequence shown here is derived from an EMBL/GenBank/DDBJ whole genome shotgun (WGS) entry which is preliminary data.</text>
</comment>
<keyword evidence="1" id="KW-0812">Transmembrane</keyword>
<dbReference type="EMBL" id="MPSB01000006">
    <property type="protein sequence ID" value="ONF96126.1"/>
    <property type="molecule type" value="Genomic_DNA"/>
</dbReference>
<keyword evidence="1" id="KW-1133">Transmembrane helix</keyword>
<proteinExistence type="predicted"/>